<proteinExistence type="predicted"/>
<dbReference type="Proteomes" id="UP000002640">
    <property type="component" value="Unassembled WGS sequence"/>
</dbReference>
<dbReference type="SMR" id="G5A0J7"/>
<dbReference type="KEGG" id="psoj:PHYSODRAFT_304383"/>
<gene>
    <name evidence="1" type="ORF">PHYSODRAFT_304383</name>
</gene>
<dbReference type="AlphaFoldDB" id="G5A0J7"/>
<evidence type="ECO:0000313" key="1">
    <source>
        <dbReference type="EMBL" id="EGZ10533.1"/>
    </source>
</evidence>
<dbReference type="GeneID" id="20642408"/>
<reference evidence="1 2" key="1">
    <citation type="journal article" date="2006" name="Science">
        <title>Phytophthora genome sequences uncover evolutionary origins and mechanisms of pathogenesis.</title>
        <authorList>
            <person name="Tyler B.M."/>
            <person name="Tripathy S."/>
            <person name="Zhang X."/>
            <person name="Dehal P."/>
            <person name="Jiang R.H."/>
            <person name="Aerts A."/>
            <person name="Arredondo F.D."/>
            <person name="Baxter L."/>
            <person name="Bensasson D."/>
            <person name="Beynon J.L."/>
            <person name="Chapman J."/>
            <person name="Damasceno C.M."/>
            <person name="Dorrance A.E."/>
            <person name="Dou D."/>
            <person name="Dickerman A.W."/>
            <person name="Dubchak I.L."/>
            <person name="Garbelotto M."/>
            <person name="Gijzen M."/>
            <person name="Gordon S.G."/>
            <person name="Govers F."/>
            <person name="Grunwald N.J."/>
            <person name="Huang W."/>
            <person name="Ivors K.L."/>
            <person name="Jones R.W."/>
            <person name="Kamoun S."/>
            <person name="Krampis K."/>
            <person name="Lamour K.H."/>
            <person name="Lee M.K."/>
            <person name="McDonald W.H."/>
            <person name="Medina M."/>
            <person name="Meijer H.J."/>
            <person name="Nordberg E.K."/>
            <person name="Maclean D.J."/>
            <person name="Ospina-Giraldo M.D."/>
            <person name="Morris P.F."/>
            <person name="Phuntumart V."/>
            <person name="Putnam N.H."/>
            <person name="Rash S."/>
            <person name="Rose J.K."/>
            <person name="Sakihama Y."/>
            <person name="Salamov A.A."/>
            <person name="Savidor A."/>
            <person name="Scheuring C.F."/>
            <person name="Smith B.M."/>
            <person name="Sobral B.W."/>
            <person name="Terry A."/>
            <person name="Torto-Alalibo T.A."/>
            <person name="Win J."/>
            <person name="Xu Z."/>
            <person name="Zhang H."/>
            <person name="Grigoriev I.V."/>
            <person name="Rokhsar D.S."/>
            <person name="Boore J.L."/>
        </authorList>
    </citation>
    <scope>NUCLEOTIDE SEQUENCE [LARGE SCALE GENOMIC DNA]</scope>
    <source>
        <strain evidence="1 2">P6497</strain>
    </source>
</reference>
<name>G5A0J7_PHYSP</name>
<protein>
    <submittedName>
        <fullName evidence="1">Uncharacterized protein</fullName>
    </submittedName>
</protein>
<dbReference type="RefSeq" id="XP_009533278.1">
    <property type="nucleotide sequence ID" value="XM_009534983.1"/>
</dbReference>
<evidence type="ECO:0000313" key="2">
    <source>
        <dbReference type="Proteomes" id="UP000002640"/>
    </source>
</evidence>
<dbReference type="EMBL" id="JH159158">
    <property type="protein sequence ID" value="EGZ10533.1"/>
    <property type="molecule type" value="Genomic_DNA"/>
</dbReference>
<sequence>MIATYGGTPAYDLLSIPVDIPHELMLGIKELNFKPVEIEQLVDKFFHDRASLQGKGLQRFLSCIAQLTGGHIGFCVAAIQRLNERFLSAHKSDSMLPTAETWIRSMEQALSHVNHATGYDPAFEAIDLSTAV</sequence>
<keyword evidence="2" id="KW-1185">Reference proteome</keyword>
<organism evidence="1 2">
    <name type="scientific">Phytophthora sojae (strain P6497)</name>
    <name type="common">Soybean stem and root rot agent</name>
    <name type="synonym">Phytophthora megasperma f. sp. glycines</name>
    <dbReference type="NCBI Taxonomy" id="1094619"/>
    <lineage>
        <taxon>Eukaryota</taxon>
        <taxon>Sar</taxon>
        <taxon>Stramenopiles</taxon>
        <taxon>Oomycota</taxon>
        <taxon>Peronosporomycetes</taxon>
        <taxon>Peronosporales</taxon>
        <taxon>Peronosporaceae</taxon>
        <taxon>Phytophthora</taxon>
    </lineage>
</organism>
<dbReference type="InParanoid" id="G5A0J7"/>
<accession>G5A0J7</accession>